<keyword evidence="11" id="KW-1185">Reference proteome</keyword>
<organism evidence="10 11">
    <name type="scientific">Flavobacterium suaedae</name>
    <dbReference type="NCBI Taxonomy" id="1767027"/>
    <lineage>
        <taxon>Bacteria</taxon>
        <taxon>Pseudomonadati</taxon>
        <taxon>Bacteroidota</taxon>
        <taxon>Flavobacteriia</taxon>
        <taxon>Flavobacteriales</taxon>
        <taxon>Flavobacteriaceae</taxon>
        <taxon>Flavobacterium</taxon>
    </lineage>
</organism>
<keyword evidence="8" id="KW-0460">Magnesium</keyword>
<evidence type="ECO:0000256" key="8">
    <source>
        <dbReference type="RuleBase" id="RU362010"/>
    </source>
</evidence>
<keyword evidence="9" id="KW-0175">Coiled coil</keyword>
<dbReference type="RefSeq" id="WP_188621324.1">
    <property type="nucleotide sequence ID" value="NZ_BMJE01000005.1"/>
</dbReference>
<dbReference type="Proteomes" id="UP000615760">
    <property type="component" value="Unassembled WGS sequence"/>
</dbReference>
<evidence type="ECO:0000256" key="9">
    <source>
        <dbReference type="SAM" id="Coils"/>
    </source>
</evidence>
<dbReference type="Gene3D" id="1.20.58.340">
    <property type="entry name" value="Magnesium transport protein CorA, transmembrane region"/>
    <property type="match status" value="2"/>
</dbReference>
<dbReference type="InterPro" id="IPR045863">
    <property type="entry name" value="CorA_TM1_TM2"/>
</dbReference>
<evidence type="ECO:0000256" key="5">
    <source>
        <dbReference type="ARBA" id="ARBA00022692"/>
    </source>
</evidence>
<comment type="subcellular location">
    <subcellularLocation>
        <location evidence="1">Cell membrane</location>
        <topology evidence="1">Multi-pass membrane protein</topology>
    </subcellularLocation>
    <subcellularLocation>
        <location evidence="8">Membrane</location>
        <topology evidence="8">Multi-pass membrane protein</topology>
    </subcellularLocation>
</comment>
<dbReference type="InterPro" id="IPR004488">
    <property type="entry name" value="Mg/Co-transport_prot_CorA"/>
</dbReference>
<proteinExistence type="inferred from homology"/>
<dbReference type="SUPFAM" id="SSF144083">
    <property type="entry name" value="Magnesium transport protein CorA, transmembrane region"/>
    <property type="match status" value="1"/>
</dbReference>
<accession>A0ABQ1K0K2</accession>
<dbReference type="NCBIfam" id="TIGR00383">
    <property type="entry name" value="corA"/>
    <property type="match status" value="1"/>
</dbReference>
<gene>
    <name evidence="8 10" type="primary">corA</name>
    <name evidence="10" type="ORF">GCM10007424_21820</name>
</gene>
<reference evidence="11" key="1">
    <citation type="journal article" date="2019" name="Int. J. Syst. Evol. Microbiol.">
        <title>The Global Catalogue of Microorganisms (GCM) 10K type strain sequencing project: providing services to taxonomists for standard genome sequencing and annotation.</title>
        <authorList>
            <consortium name="The Broad Institute Genomics Platform"/>
            <consortium name="The Broad Institute Genome Sequencing Center for Infectious Disease"/>
            <person name="Wu L."/>
            <person name="Ma J."/>
        </authorList>
    </citation>
    <scope>NUCLEOTIDE SEQUENCE [LARGE SCALE GENOMIC DNA]</scope>
    <source>
        <strain evidence="11">CGMCC 1.15461</strain>
    </source>
</reference>
<comment type="caution">
    <text evidence="10">The sequence shown here is derived from an EMBL/GenBank/DDBJ whole genome shotgun (WGS) entry which is preliminary data.</text>
</comment>
<keyword evidence="4 8" id="KW-1003">Cell membrane</keyword>
<sequence>MRRIKYRKVRKVQPYGYEYTGAYTTVPVEMQLFTYDEEHCEEDNKVSVDKLVKAKNNTSKSDSVKWFNIHGLHDTELIKEVGSRLELDGFVMGDILNTSQRTRIEDLGEMLFFSVKSILPQEEGEDFIQTEQISFVMLRDNTIISFQEKKSDYFSHIRERIRSNIGIIRKRKTDYLLYMMLDAIIENFFITIEKYEERIEKLTIEAKTNYKADIITKVEKIREDLNYLKRAISPLKEALYNLRNVEEDAEFQVINKSSYAFFARLHHKSMELLDQVEYDLNSLESISNFHYSAQGQRMNEIMKTLTIYSVIFMPITFIVGVYGMNFENMPELHTQYGYYVALGAMAVITIIMVIYFKVKDWF</sequence>
<evidence type="ECO:0000256" key="1">
    <source>
        <dbReference type="ARBA" id="ARBA00004651"/>
    </source>
</evidence>
<keyword evidence="8" id="KW-0406">Ion transport</keyword>
<feature type="transmembrane region" description="Helical" evidence="8">
    <location>
        <begin position="336"/>
        <end position="356"/>
    </location>
</feature>
<evidence type="ECO:0000256" key="6">
    <source>
        <dbReference type="ARBA" id="ARBA00022989"/>
    </source>
</evidence>
<feature type="transmembrane region" description="Helical" evidence="8">
    <location>
        <begin position="305"/>
        <end position="324"/>
    </location>
</feature>
<comment type="function">
    <text evidence="8">Mediates influx of magnesium ions.</text>
</comment>
<keyword evidence="7 8" id="KW-0472">Membrane</keyword>
<dbReference type="PANTHER" id="PTHR46494:SF1">
    <property type="entry name" value="CORA FAMILY METAL ION TRANSPORTER (EUROFUNG)"/>
    <property type="match status" value="1"/>
</dbReference>
<evidence type="ECO:0000256" key="4">
    <source>
        <dbReference type="ARBA" id="ARBA00022475"/>
    </source>
</evidence>
<dbReference type="Gene3D" id="3.30.460.20">
    <property type="entry name" value="CorA soluble domain-like"/>
    <property type="match status" value="1"/>
</dbReference>
<comment type="similarity">
    <text evidence="2 8">Belongs to the CorA metal ion transporter (MIT) (TC 1.A.35) family.</text>
</comment>
<dbReference type="PANTHER" id="PTHR46494">
    <property type="entry name" value="CORA FAMILY METAL ION TRANSPORTER (EUROFUNG)"/>
    <property type="match status" value="1"/>
</dbReference>
<evidence type="ECO:0000313" key="10">
    <source>
        <dbReference type="EMBL" id="GGB81358.1"/>
    </source>
</evidence>
<dbReference type="Pfam" id="PF01544">
    <property type="entry name" value="CorA"/>
    <property type="match status" value="1"/>
</dbReference>
<dbReference type="InterPro" id="IPR002523">
    <property type="entry name" value="MgTranspt_CorA/ZnTranspt_ZntB"/>
</dbReference>
<name>A0ABQ1K0K2_9FLAO</name>
<keyword evidence="3 8" id="KW-0813">Transport</keyword>
<protein>
    <recommendedName>
        <fullName evidence="8">Magnesium transport protein CorA</fullName>
    </recommendedName>
</protein>
<dbReference type="SUPFAM" id="SSF143865">
    <property type="entry name" value="CorA soluble domain-like"/>
    <property type="match status" value="1"/>
</dbReference>
<evidence type="ECO:0000256" key="2">
    <source>
        <dbReference type="ARBA" id="ARBA00009765"/>
    </source>
</evidence>
<evidence type="ECO:0000256" key="7">
    <source>
        <dbReference type="ARBA" id="ARBA00023136"/>
    </source>
</evidence>
<dbReference type="CDD" id="cd12828">
    <property type="entry name" value="TmCorA-like_1"/>
    <property type="match status" value="1"/>
</dbReference>
<evidence type="ECO:0000256" key="3">
    <source>
        <dbReference type="ARBA" id="ARBA00022448"/>
    </source>
</evidence>
<feature type="coiled-coil region" evidence="9">
    <location>
        <begin position="185"/>
        <end position="212"/>
    </location>
</feature>
<dbReference type="InterPro" id="IPR045861">
    <property type="entry name" value="CorA_cytoplasmic_dom"/>
</dbReference>
<dbReference type="EMBL" id="BMJE01000005">
    <property type="protein sequence ID" value="GGB81358.1"/>
    <property type="molecule type" value="Genomic_DNA"/>
</dbReference>
<keyword evidence="6 8" id="KW-1133">Transmembrane helix</keyword>
<keyword evidence="5 8" id="KW-0812">Transmembrane</keyword>
<evidence type="ECO:0000313" key="11">
    <source>
        <dbReference type="Proteomes" id="UP000615760"/>
    </source>
</evidence>